<reference evidence="1 2" key="1">
    <citation type="submission" date="2023-11" db="EMBL/GenBank/DDBJ databases">
        <title>Coraliomargarita sp. nov., isolated from marine algae.</title>
        <authorList>
            <person name="Lee J.K."/>
            <person name="Baek J.H."/>
            <person name="Kim J.M."/>
            <person name="Choi D.G."/>
            <person name="Jeon C.O."/>
        </authorList>
    </citation>
    <scope>NUCLEOTIDE SEQUENCE [LARGE SCALE GENOMIC DNA]</scope>
    <source>
        <strain evidence="1 2">J2-16</strain>
    </source>
</reference>
<accession>A0ABZ0RJ77</accession>
<keyword evidence="2" id="KW-1185">Reference proteome</keyword>
<dbReference type="EMBL" id="CP138858">
    <property type="protein sequence ID" value="WPJ95226.1"/>
    <property type="molecule type" value="Genomic_DNA"/>
</dbReference>
<proteinExistence type="predicted"/>
<dbReference type="RefSeq" id="WP_319832119.1">
    <property type="nucleotide sequence ID" value="NZ_CP138858.1"/>
</dbReference>
<protein>
    <submittedName>
        <fullName evidence="1">Uncharacterized protein</fullName>
    </submittedName>
</protein>
<sequence length="265" mass="30485">MEGESHNAQAFEEFDTYINFYQSLAQSTCGFATTGTRAPGNIDSYIFSSMQNTIGSIQTILKEGKINDAYALLRKYSDSSVINIYTNLYLDAESTMEKILERESILVEKIHNWLSGKAQLPRLGPMLKYIYASPKAAPVKSEAFSEAEYKQLRDKCNDHTHYNLFRYVLLNDPEVHVPKRAEAAEQLGADLRDMFIWHLGYLFYTQGHYMMSGDYIEYLDAGLTPEADSQYWVANFVQEIFDNVIKRHRPDLANLIKRDTTMHLK</sequence>
<gene>
    <name evidence="1" type="ORF">SH580_17530</name>
</gene>
<evidence type="ECO:0000313" key="2">
    <source>
        <dbReference type="Proteomes" id="UP001324993"/>
    </source>
</evidence>
<dbReference type="Proteomes" id="UP001324993">
    <property type="component" value="Chromosome"/>
</dbReference>
<evidence type="ECO:0000313" key="1">
    <source>
        <dbReference type="EMBL" id="WPJ95226.1"/>
    </source>
</evidence>
<name>A0ABZ0RJ77_9BACT</name>
<organism evidence="1 2">
    <name type="scientific">Coraliomargarita algicola</name>
    <dbReference type="NCBI Taxonomy" id="3092156"/>
    <lineage>
        <taxon>Bacteria</taxon>
        <taxon>Pseudomonadati</taxon>
        <taxon>Verrucomicrobiota</taxon>
        <taxon>Opitutia</taxon>
        <taxon>Puniceicoccales</taxon>
        <taxon>Coraliomargaritaceae</taxon>
        <taxon>Coraliomargarita</taxon>
    </lineage>
</organism>